<accession>A0AAP0LEA1</accession>
<dbReference type="AlphaFoldDB" id="A0AAP0LEA1"/>
<dbReference type="Pfam" id="PF06203">
    <property type="entry name" value="CCT"/>
    <property type="match status" value="1"/>
</dbReference>
<feature type="domain" description="CCT" evidence="5">
    <location>
        <begin position="220"/>
        <end position="262"/>
    </location>
</feature>
<reference evidence="6 7" key="1">
    <citation type="submission" date="2024-01" db="EMBL/GenBank/DDBJ databases">
        <title>Genome assemblies of Stephania.</title>
        <authorList>
            <person name="Yang L."/>
        </authorList>
    </citation>
    <scope>NUCLEOTIDE SEQUENCE [LARGE SCALE GENOMIC DNA]</scope>
    <source>
        <strain evidence="6">YNDBR</strain>
        <tissue evidence="6">Leaf</tissue>
    </source>
</reference>
<keyword evidence="7" id="KW-1185">Reference proteome</keyword>
<dbReference type="InterPro" id="IPR010402">
    <property type="entry name" value="CCT_domain"/>
</dbReference>
<name>A0AAP0LEA1_9MAGN</name>
<dbReference type="EMBL" id="JBBNAF010000001">
    <property type="protein sequence ID" value="KAK9168045.1"/>
    <property type="molecule type" value="Genomic_DNA"/>
</dbReference>
<protein>
    <recommendedName>
        <fullName evidence="5">CCT domain-containing protein</fullName>
    </recommendedName>
</protein>
<dbReference type="PANTHER" id="PTHR31874">
    <property type="entry name" value="CCT MOTIF FAMILY PROTEIN, EXPRESSED"/>
    <property type="match status" value="1"/>
</dbReference>
<evidence type="ECO:0000256" key="1">
    <source>
        <dbReference type="ARBA" id="ARBA00004123"/>
    </source>
</evidence>
<sequence length="271" mass="32256">MRSFNFFPTSPKKEEQQLVPDLTSHHGPTHHDHQQSDENESIIIGDHSYNSITNGDDEEIRIMDELEDIWGIEDEKKMLKGHDENINYGVFGRDFMDYFDDNLPIEDEEYYEEYEEKEGFDEVKMMKTTFVDDYDDDEKQGHYNYASVGHDVPIKREICGFWDDEEPGKNISLNLNLNYQEVMDAWSDRGSLWAEDCSLSINNTNFMGEVPVMQEERTRREARVLRYKEKRQSRLFSKKIRYQVRKINAEKRPRLKGRFVKRVPDKIRCAQ</sequence>
<evidence type="ECO:0000313" key="7">
    <source>
        <dbReference type="Proteomes" id="UP001420932"/>
    </source>
</evidence>
<dbReference type="GO" id="GO:0006355">
    <property type="term" value="P:regulation of DNA-templated transcription"/>
    <property type="evidence" value="ECO:0007669"/>
    <property type="project" value="TreeGrafter"/>
</dbReference>
<evidence type="ECO:0000313" key="6">
    <source>
        <dbReference type="EMBL" id="KAK9168045.1"/>
    </source>
</evidence>
<evidence type="ECO:0000256" key="3">
    <source>
        <dbReference type="PROSITE-ProRule" id="PRU00357"/>
    </source>
</evidence>
<evidence type="ECO:0000256" key="4">
    <source>
        <dbReference type="SAM" id="MobiDB-lite"/>
    </source>
</evidence>
<gene>
    <name evidence="6" type="ORF">Syun_000185</name>
</gene>
<evidence type="ECO:0000256" key="2">
    <source>
        <dbReference type="ARBA" id="ARBA00023242"/>
    </source>
</evidence>
<dbReference type="GO" id="GO:0005634">
    <property type="term" value="C:nucleus"/>
    <property type="evidence" value="ECO:0007669"/>
    <property type="project" value="UniProtKB-SubCell"/>
</dbReference>
<keyword evidence="2 3" id="KW-0539">Nucleus</keyword>
<dbReference type="PANTHER" id="PTHR31874:SF41">
    <property type="entry name" value="CCT MOTIF FAMILY PROTEIN"/>
    <property type="match status" value="1"/>
</dbReference>
<comment type="caution">
    <text evidence="6">The sequence shown here is derived from an EMBL/GenBank/DDBJ whole genome shotgun (WGS) entry which is preliminary data.</text>
</comment>
<comment type="subcellular location">
    <subcellularLocation>
        <location evidence="1 3">Nucleus</location>
    </subcellularLocation>
</comment>
<organism evidence="6 7">
    <name type="scientific">Stephania yunnanensis</name>
    <dbReference type="NCBI Taxonomy" id="152371"/>
    <lineage>
        <taxon>Eukaryota</taxon>
        <taxon>Viridiplantae</taxon>
        <taxon>Streptophyta</taxon>
        <taxon>Embryophyta</taxon>
        <taxon>Tracheophyta</taxon>
        <taxon>Spermatophyta</taxon>
        <taxon>Magnoliopsida</taxon>
        <taxon>Ranunculales</taxon>
        <taxon>Menispermaceae</taxon>
        <taxon>Menispermoideae</taxon>
        <taxon>Cissampelideae</taxon>
        <taxon>Stephania</taxon>
    </lineage>
</organism>
<proteinExistence type="predicted"/>
<evidence type="ECO:0000259" key="5">
    <source>
        <dbReference type="PROSITE" id="PS51017"/>
    </source>
</evidence>
<feature type="region of interest" description="Disordered" evidence="4">
    <location>
        <begin position="1"/>
        <end position="55"/>
    </location>
</feature>
<dbReference type="PROSITE" id="PS51017">
    <property type="entry name" value="CCT"/>
    <property type="match status" value="1"/>
</dbReference>
<dbReference type="InterPro" id="IPR052453">
    <property type="entry name" value="CONSTANS-like_ZF"/>
</dbReference>
<dbReference type="Proteomes" id="UP001420932">
    <property type="component" value="Unassembled WGS sequence"/>
</dbReference>